<feature type="domain" description="HD" evidence="1">
    <location>
        <begin position="22"/>
        <end position="121"/>
    </location>
</feature>
<gene>
    <name evidence="2" type="ORF">IMCC3135_01000</name>
</gene>
<dbReference type="InterPro" id="IPR003607">
    <property type="entry name" value="HD/PDEase_dom"/>
</dbReference>
<dbReference type="SUPFAM" id="SSF109604">
    <property type="entry name" value="HD-domain/PDEase-like"/>
    <property type="match status" value="1"/>
</dbReference>
<dbReference type="CDD" id="cd00077">
    <property type="entry name" value="HDc"/>
    <property type="match status" value="1"/>
</dbReference>
<name>A0A2Z2NIL6_9GAMM</name>
<sequence>MIKCREDVYALYKSLGAPSRLIDHVIHVGAVAEKLANELKEIGVTLDENLVCLGAACHDAGKIIYKNELDEPGSLHELAGEKLLLEHDVSPVVARFCRSHAQYERMETSYEELLVALADKLWKGKRVENLELEIIDLTANQIGKERWDLFDKLDTIFEDIAAEGDSRLASTMVTT</sequence>
<dbReference type="Pfam" id="PF01966">
    <property type="entry name" value="HD"/>
    <property type="match status" value="1"/>
</dbReference>
<keyword evidence="3" id="KW-1185">Reference proteome</keyword>
<dbReference type="Proteomes" id="UP000250079">
    <property type="component" value="Chromosome"/>
</dbReference>
<evidence type="ECO:0000313" key="3">
    <source>
        <dbReference type="Proteomes" id="UP000250079"/>
    </source>
</evidence>
<reference evidence="2 3" key="1">
    <citation type="submission" date="2016-12" db="EMBL/GenBank/DDBJ databases">
        <authorList>
            <person name="Song W.-J."/>
            <person name="Kurnit D.M."/>
        </authorList>
    </citation>
    <scope>NUCLEOTIDE SEQUENCE [LARGE SCALE GENOMIC DNA]</scope>
    <source>
        <strain evidence="2 3">IMCC3135</strain>
    </source>
</reference>
<organism evidence="2 3">
    <name type="scientific">Granulosicoccus antarcticus IMCC3135</name>
    <dbReference type="NCBI Taxonomy" id="1192854"/>
    <lineage>
        <taxon>Bacteria</taxon>
        <taxon>Pseudomonadati</taxon>
        <taxon>Pseudomonadota</taxon>
        <taxon>Gammaproteobacteria</taxon>
        <taxon>Chromatiales</taxon>
        <taxon>Granulosicoccaceae</taxon>
        <taxon>Granulosicoccus</taxon>
    </lineage>
</organism>
<dbReference type="InterPro" id="IPR006674">
    <property type="entry name" value="HD_domain"/>
</dbReference>
<dbReference type="OrthoDB" id="338520at2"/>
<evidence type="ECO:0000313" key="2">
    <source>
        <dbReference type="EMBL" id="ASJ70325.1"/>
    </source>
</evidence>
<dbReference type="AlphaFoldDB" id="A0A2Z2NIL6"/>
<dbReference type="EMBL" id="CP018632">
    <property type="protein sequence ID" value="ASJ70325.1"/>
    <property type="molecule type" value="Genomic_DNA"/>
</dbReference>
<accession>A0A2Z2NIL6</accession>
<dbReference type="Gene3D" id="1.10.3210.10">
    <property type="entry name" value="Hypothetical protein af1432"/>
    <property type="match status" value="1"/>
</dbReference>
<dbReference type="KEGG" id="gai:IMCC3135_01000"/>
<dbReference type="RefSeq" id="WP_088915875.1">
    <property type="nucleotide sequence ID" value="NZ_CP018632.1"/>
</dbReference>
<proteinExistence type="predicted"/>
<protein>
    <recommendedName>
        <fullName evidence="1">HD domain-containing protein</fullName>
    </recommendedName>
</protein>
<evidence type="ECO:0000259" key="1">
    <source>
        <dbReference type="Pfam" id="PF01966"/>
    </source>
</evidence>